<dbReference type="RefSeq" id="WP_169587143.1">
    <property type="nucleotide sequence ID" value="NZ_VCQU01000004.1"/>
</dbReference>
<evidence type="ECO:0000313" key="3">
    <source>
        <dbReference type="Proteomes" id="UP000535543"/>
    </source>
</evidence>
<reference evidence="2 3" key="2">
    <citation type="submission" date="2020-06" db="EMBL/GenBank/DDBJ databases">
        <title>Antribacter stalactiti gen. nov., sp. nov., a new member of the family Nacardiaceae isolated from a cave.</title>
        <authorList>
            <person name="Kim I.S."/>
        </authorList>
    </citation>
    <scope>NUCLEOTIDE SEQUENCE [LARGE SCALE GENOMIC DNA]</scope>
    <source>
        <strain evidence="2 3">YC2-7</strain>
    </source>
</reference>
<feature type="compositionally biased region" description="Basic residues" evidence="1">
    <location>
        <begin position="12"/>
        <end position="23"/>
    </location>
</feature>
<evidence type="ECO:0000313" key="2">
    <source>
        <dbReference type="EMBL" id="NMN95815.1"/>
    </source>
</evidence>
<dbReference type="Proteomes" id="UP000535543">
    <property type="component" value="Unassembled WGS sequence"/>
</dbReference>
<organism evidence="2 3">
    <name type="scientific">Antrihabitans stalactiti</name>
    <dbReference type="NCBI Taxonomy" id="2584121"/>
    <lineage>
        <taxon>Bacteria</taxon>
        <taxon>Bacillati</taxon>
        <taxon>Actinomycetota</taxon>
        <taxon>Actinomycetes</taxon>
        <taxon>Mycobacteriales</taxon>
        <taxon>Nocardiaceae</taxon>
        <taxon>Antrihabitans</taxon>
    </lineage>
</organism>
<accession>A0A848KA89</accession>
<sequence length="81" mass="9205">MTIPTLTELARQRAHVRRERSRRRAEAMLRHPASGLHTSHAPALEADESRLQQQLLDGEIAPAVYQAEMRRLAMLAKQPVL</sequence>
<dbReference type="AlphaFoldDB" id="A0A848KA89"/>
<reference evidence="2 3" key="1">
    <citation type="submission" date="2019-05" db="EMBL/GenBank/DDBJ databases">
        <authorList>
            <person name="Lee S.D."/>
        </authorList>
    </citation>
    <scope>NUCLEOTIDE SEQUENCE [LARGE SCALE GENOMIC DNA]</scope>
    <source>
        <strain evidence="2 3">YC2-7</strain>
    </source>
</reference>
<evidence type="ECO:0000256" key="1">
    <source>
        <dbReference type="SAM" id="MobiDB-lite"/>
    </source>
</evidence>
<name>A0A848KA89_9NOCA</name>
<protein>
    <recommendedName>
        <fullName evidence="4">Antitoxin VbhA domain-containing protein</fullName>
    </recommendedName>
</protein>
<comment type="caution">
    <text evidence="2">The sequence shown here is derived from an EMBL/GenBank/DDBJ whole genome shotgun (WGS) entry which is preliminary data.</text>
</comment>
<feature type="region of interest" description="Disordered" evidence="1">
    <location>
        <begin position="1"/>
        <end position="41"/>
    </location>
</feature>
<evidence type="ECO:0008006" key="4">
    <source>
        <dbReference type="Google" id="ProtNLM"/>
    </source>
</evidence>
<keyword evidence="3" id="KW-1185">Reference proteome</keyword>
<dbReference type="EMBL" id="VCQU01000004">
    <property type="protein sequence ID" value="NMN95815.1"/>
    <property type="molecule type" value="Genomic_DNA"/>
</dbReference>
<proteinExistence type="predicted"/>
<gene>
    <name evidence="2" type="ORF">FGL95_12295</name>
</gene>